<reference evidence="3" key="2">
    <citation type="submission" date="2020-11" db="EMBL/GenBank/DDBJ databases">
        <authorList>
            <consortium name="DOE Joint Genome Institute"/>
            <person name="Kuo A."/>
            <person name="Miyauchi S."/>
            <person name="Kiss E."/>
            <person name="Drula E."/>
            <person name="Kohler A."/>
            <person name="Sanchez-Garcia M."/>
            <person name="Andreopoulos B."/>
            <person name="Barry K.W."/>
            <person name="Bonito G."/>
            <person name="Buee M."/>
            <person name="Carver A."/>
            <person name="Chen C."/>
            <person name="Cichocki N."/>
            <person name="Clum A."/>
            <person name="Culley D."/>
            <person name="Crous P.W."/>
            <person name="Fauchery L."/>
            <person name="Girlanda M."/>
            <person name="Hayes R."/>
            <person name="Keri Z."/>
            <person name="Labutti K."/>
            <person name="Lipzen A."/>
            <person name="Lombard V."/>
            <person name="Magnuson J."/>
            <person name="Maillard F."/>
            <person name="Morin E."/>
            <person name="Murat C."/>
            <person name="Nolan M."/>
            <person name="Ohm R."/>
            <person name="Pangilinan J."/>
            <person name="Pereira M."/>
            <person name="Perotto S."/>
            <person name="Peter M."/>
            <person name="Riley R."/>
            <person name="Sitrit Y."/>
            <person name="Stielow B."/>
            <person name="Szollosi G."/>
            <person name="Zifcakova L."/>
            <person name="Stursova M."/>
            <person name="Spatafora J.W."/>
            <person name="Tedersoo L."/>
            <person name="Vaario L.-M."/>
            <person name="Yamada A."/>
            <person name="Yan M."/>
            <person name="Wang P."/>
            <person name="Xu J."/>
            <person name="Bruns T."/>
            <person name="Baldrian P."/>
            <person name="Vilgalys R."/>
            <person name="Henrissat B."/>
            <person name="Grigoriev I.V."/>
            <person name="Hibbett D."/>
            <person name="Nagy L.G."/>
            <person name="Martin F.M."/>
        </authorList>
    </citation>
    <scope>NUCLEOTIDE SEQUENCE</scope>
    <source>
        <strain evidence="3">UH-Tt-Lm1</strain>
    </source>
</reference>
<dbReference type="Proteomes" id="UP000736335">
    <property type="component" value="Unassembled WGS sequence"/>
</dbReference>
<evidence type="ECO:0000256" key="1">
    <source>
        <dbReference type="SAM" id="MobiDB-lite"/>
    </source>
</evidence>
<evidence type="ECO:0000256" key="2">
    <source>
        <dbReference type="SAM" id="SignalP"/>
    </source>
</evidence>
<feature type="chain" id="PRO_5040110016" description="GPI anchored protein" evidence="2">
    <location>
        <begin position="22"/>
        <end position="260"/>
    </location>
</feature>
<evidence type="ECO:0008006" key="5">
    <source>
        <dbReference type="Google" id="ProtNLM"/>
    </source>
</evidence>
<dbReference type="EMBL" id="WIUZ02000003">
    <property type="protein sequence ID" value="KAF9789597.1"/>
    <property type="molecule type" value="Genomic_DNA"/>
</dbReference>
<dbReference type="AlphaFoldDB" id="A0A9P6LA82"/>
<evidence type="ECO:0000313" key="4">
    <source>
        <dbReference type="Proteomes" id="UP000736335"/>
    </source>
</evidence>
<sequence length="260" mass="25753">MYASKLALILLAAGAQILVAANPAPPSGLLAARQGPIGTLIPYGGRTSDTTEDTKVIRGLLVKVKRQTCPVGDGLCNDGGCCPVGGECCSDGGCCYAGYYCDTVNGVKGCCPNGSVCTSGGGNGGCVDAGYSPCVGDDFCCPTGDVCSRDGAGNPQCSQLGNNNPNPTTTTTTNGGGNPFPVSSSTSSTTIPTPNANPINTKTTSPNSNPTPATTSSTGSSNPTGLPNTSSQSSGAASWKASWGFVGAAPALVLLGMYTW</sequence>
<reference evidence="3" key="1">
    <citation type="journal article" date="2020" name="Nat. Commun.">
        <title>Large-scale genome sequencing of mycorrhizal fungi provides insights into the early evolution of symbiotic traits.</title>
        <authorList>
            <person name="Miyauchi S."/>
            <person name="Kiss E."/>
            <person name="Kuo A."/>
            <person name="Drula E."/>
            <person name="Kohler A."/>
            <person name="Sanchez-Garcia M."/>
            <person name="Morin E."/>
            <person name="Andreopoulos B."/>
            <person name="Barry K.W."/>
            <person name="Bonito G."/>
            <person name="Buee M."/>
            <person name="Carver A."/>
            <person name="Chen C."/>
            <person name="Cichocki N."/>
            <person name="Clum A."/>
            <person name="Culley D."/>
            <person name="Crous P.W."/>
            <person name="Fauchery L."/>
            <person name="Girlanda M."/>
            <person name="Hayes R.D."/>
            <person name="Keri Z."/>
            <person name="LaButti K."/>
            <person name="Lipzen A."/>
            <person name="Lombard V."/>
            <person name="Magnuson J."/>
            <person name="Maillard F."/>
            <person name="Murat C."/>
            <person name="Nolan M."/>
            <person name="Ohm R.A."/>
            <person name="Pangilinan J."/>
            <person name="Pereira M.F."/>
            <person name="Perotto S."/>
            <person name="Peter M."/>
            <person name="Pfister S."/>
            <person name="Riley R."/>
            <person name="Sitrit Y."/>
            <person name="Stielow J.B."/>
            <person name="Szollosi G."/>
            <person name="Zifcakova L."/>
            <person name="Stursova M."/>
            <person name="Spatafora J.W."/>
            <person name="Tedersoo L."/>
            <person name="Vaario L.M."/>
            <person name="Yamada A."/>
            <person name="Yan M."/>
            <person name="Wang P."/>
            <person name="Xu J."/>
            <person name="Bruns T."/>
            <person name="Baldrian P."/>
            <person name="Vilgalys R."/>
            <person name="Dunand C."/>
            <person name="Henrissat B."/>
            <person name="Grigoriev I.V."/>
            <person name="Hibbett D."/>
            <person name="Nagy L.G."/>
            <person name="Martin F.M."/>
        </authorList>
    </citation>
    <scope>NUCLEOTIDE SEQUENCE</scope>
    <source>
        <strain evidence="3">UH-Tt-Lm1</strain>
    </source>
</reference>
<keyword evidence="2" id="KW-0732">Signal</keyword>
<evidence type="ECO:0000313" key="3">
    <source>
        <dbReference type="EMBL" id="KAF9789597.1"/>
    </source>
</evidence>
<gene>
    <name evidence="3" type="ORF">BJ322DRAFT_546497</name>
</gene>
<dbReference type="OrthoDB" id="5358959at2759"/>
<feature type="region of interest" description="Disordered" evidence="1">
    <location>
        <begin position="158"/>
        <end position="236"/>
    </location>
</feature>
<accession>A0A9P6LA82</accession>
<proteinExistence type="predicted"/>
<protein>
    <recommendedName>
        <fullName evidence="5">GPI anchored protein</fullName>
    </recommendedName>
</protein>
<feature type="signal peptide" evidence="2">
    <location>
        <begin position="1"/>
        <end position="21"/>
    </location>
</feature>
<name>A0A9P6LA82_9AGAM</name>
<feature type="compositionally biased region" description="Low complexity" evidence="1">
    <location>
        <begin position="161"/>
        <end position="236"/>
    </location>
</feature>
<organism evidence="3 4">
    <name type="scientific">Thelephora terrestris</name>
    <dbReference type="NCBI Taxonomy" id="56493"/>
    <lineage>
        <taxon>Eukaryota</taxon>
        <taxon>Fungi</taxon>
        <taxon>Dikarya</taxon>
        <taxon>Basidiomycota</taxon>
        <taxon>Agaricomycotina</taxon>
        <taxon>Agaricomycetes</taxon>
        <taxon>Thelephorales</taxon>
        <taxon>Thelephoraceae</taxon>
        <taxon>Thelephora</taxon>
    </lineage>
</organism>
<comment type="caution">
    <text evidence="3">The sequence shown here is derived from an EMBL/GenBank/DDBJ whole genome shotgun (WGS) entry which is preliminary data.</text>
</comment>
<keyword evidence="4" id="KW-1185">Reference proteome</keyword>